<feature type="compositionally biased region" description="Basic and acidic residues" evidence="1">
    <location>
        <begin position="81"/>
        <end position="90"/>
    </location>
</feature>
<gene>
    <name evidence="3" type="ORF">AFUS01_LOCUS22876</name>
</gene>
<feature type="domain" description="Retrovirus-related Pol polyprotein from transposon TNT 1-94-like beta-barrel" evidence="2">
    <location>
        <begin position="1"/>
        <end position="65"/>
    </location>
</feature>
<feature type="compositionally biased region" description="Polar residues" evidence="1">
    <location>
        <begin position="173"/>
        <end position="183"/>
    </location>
</feature>
<proteinExistence type="predicted"/>
<protein>
    <recommendedName>
        <fullName evidence="2">Retrovirus-related Pol polyprotein from transposon TNT 1-94-like beta-barrel domain-containing protein</fullName>
    </recommendedName>
</protein>
<feature type="compositionally biased region" description="Basic and acidic residues" evidence="1">
    <location>
        <begin position="102"/>
        <end position="113"/>
    </location>
</feature>
<dbReference type="EMBL" id="CAJVCH010270155">
    <property type="protein sequence ID" value="CAG7734491.1"/>
    <property type="molecule type" value="Genomic_DNA"/>
</dbReference>
<dbReference type="Proteomes" id="UP000708208">
    <property type="component" value="Unassembled WGS sequence"/>
</dbReference>
<dbReference type="InterPro" id="IPR054722">
    <property type="entry name" value="PolX-like_BBD"/>
</dbReference>
<dbReference type="AlphaFoldDB" id="A0A8J2KG01"/>
<evidence type="ECO:0000313" key="3">
    <source>
        <dbReference type="EMBL" id="CAG7734491.1"/>
    </source>
</evidence>
<feature type="compositionally biased region" description="Acidic residues" evidence="1">
    <location>
        <begin position="117"/>
        <end position="137"/>
    </location>
</feature>
<dbReference type="Pfam" id="PF22936">
    <property type="entry name" value="Pol_BBD"/>
    <property type="match status" value="1"/>
</dbReference>
<evidence type="ECO:0000259" key="2">
    <source>
        <dbReference type="Pfam" id="PF22936"/>
    </source>
</evidence>
<organism evidence="3 4">
    <name type="scientific">Allacma fusca</name>
    <dbReference type="NCBI Taxonomy" id="39272"/>
    <lineage>
        <taxon>Eukaryota</taxon>
        <taxon>Metazoa</taxon>
        <taxon>Ecdysozoa</taxon>
        <taxon>Arthropoda</taxon>
        <taxon>Hexapoda</taxon>
        <taxon>Collembola</taxon>
        <taxon>Symphypleona</taxon>
        <taxon>Sminthuridae</taxon>
        <taxon>Allacma</taxon>
    </lineage>
</organism>
<feature type="non-terminal residue" evidence="3">
    <location>
        <position position="183"/>
    </location>
</feature>
<name>A0A8J2KG01_9HEXA</name>
<reference evidence="3" key="1">
    <citation type="submission" date="2021-06" db="EMBL/GenBank/DDBJ databases">
        <authorList>
            <person name="Hodson N. C."/>
            <person name="Mongue J. A."/>
            <person name="Jaron S. K."/>
        </authorList>
    </citation>
    <scope>NUCLEOTIDE SEQUENCE</scope>
</reference>
<keyword evidence="4" id="KW-1185">Reference proteome</keyword>
<evidence type="ECO:0000256" key="1">
    <source>
        <dbReference type="SAM" id="MobiDB-lite"/>
    </source>
</evidence>
<sequence length="183" mass="20421">MCGDLTWFSEYEDFPTPKKVELANGKTALAKGTGKIELEAFLQNQWKPINLFEVQYVKGAANLFSETFWPKKASPLYATPRRPDSGKIIEARNVNFHEEDDPVFKSKEDDAKPQEPPSEDSGDDDSDPSYSVTEDEDGHLSYSVTEDDEDILNLHADGSITDEGEKNEDPRPGTSSSSDKNKL</sequence>
<feature type="non-terminal residue" evidence="3">
    <location>
        <position position="1"/>
    </location>
</feature>
<comment type="caution">
    <text evidence="3">The sequence shown here is derived from an EMBL/GenBank/DDBJ whole genome shotgun (WGS) entry which is preliminary data.</text>
</comment>
<evidence type="ECO:0000313" key="4">
    <source>
        <dbReference type="Proteomes" id="UP000708208"/>
    </source>
</evidence>
<feature type="region of interest" description="Disordered" evidence="1">
    <location>
        <begin position="75"/>
        <end position="183"/>
    </location>
</feature>
<accession>A0A8J2KG01</accession>